<evidence type="ECO:0000313" key="3">
    <source>
        <dbReference type="EMBL" id="OAK67353.1"/>
    </source>
</evidence>
<organism evidence="2 4">
    <name type="scientific">Lederbergia galactosidilytica</name>
    <dbReference type="NCBI Taxonomy" id="217031"/>
    <lineage>
        <taxon>Bacteria</taxon>
        <taxon>Bacillati</taxon>
        <taxon>Bacillota</taxon>
        <taxon>Bacilli</taxon>
        <taxon>Bacillales</taxon>
        <taxon>Bacillaceae</taxon>
        <taxon>Lederbergia</taxon>
    </lineage>
</organism>
<comment type="caution">
    <text evidence="2">The sequence shown here is derived from an EMBL/GenBank/DDBJ whole genome shotgun (WGS) entry which is preliminary data.</text>
</comment>
<reference evidence="3 5" key="1">
    <citation type="submission" date="2015-05" db="EMBL/GenBank/DDBJ databases">
        <title>Comparison of genome.</title>
        <authorList>
            <person name="Zheng Z."/>
            <person name="Sun M."/>
        </authorList>
    </citation>
    <scope>NUCLEOTIDE SEQUENCE [LARGE SCALE GENOMIC DNA]</scope>
    <source>
        <strain evidence="3 5">G25-74</strain>
    </source>
</reference>
<feature type="transmembrane region" description="Helical" evidence="1">
    <location>
        <begin position="203"/>
        <end position="224"/>
    </location>
</feature>
<feature type="transmembrane region" description="Helical" evidence="1">
    <location>
        <begin position="12"/>
        <end position="33"/>
    </location>
</feature>
<dbReference type="PATRIC" id="fig|217031.4.peg.2326"/>
<keyword evidence="1" id="KW-0472">Membrane</keyword>
<feature type="transmembrane region" description="Helical" evidence="1">
    <location>
        <begin position="53"/>
        <end position="73"/>
    </location>
</feature>
<dbReference type="EMBL" id="LGPB01000068">
    <property type="protein sequence ID" value="KRG14062.1"/>
    <property type="molecule type" value="Genomic_DNA"/>
</dbReference>
<dbReference type="RefSeq" id="WP_057981786.1">
    <property type="nucleotide sequence ID" value="NZ_LDJR01000060.1"/>
</dbReference>
<feature type="transmembrane region" description="Helical" evidence="1">
    <location>
        <begin position="132"/>
        <end position="155"/>
    </location>
</feature>
<reference evidence="2 4" key="2">
    <citation type="submission" date="2015-06" db="EMBL/GenBank/DDBJ databases">
        <title>Genome sequencing project of Bacillus galactosidilyticus PL133.</title>
        <authorList>
            <person name="Gaiero J."/>
            <person name="Nicol R."/>
            <person name="Habash M."/>
        </authorList>
    </citation>
    <scope>NUCLEOTIDE SEQUENCE [LARGE SCALE GENOMIC DNA]</scope>
    <source>
        <strain evidence="2 4">PL133</strain>
    </source>
</reference>
<evidence type="ECO:0000256" key="1">
    <source>
        <dbReference type="SAM" id="Phobius"/>
    </source>
</evidence>
<keyword evidence="5" id="KW-1185">Reference proteome</keyword>
<gene>
    <name evidence="3" type="ORF">ABB05_19570</name>
    <name evidence="2" type="ORF">ACA29_06990</name>
</gene>
<feature type="transmembrane region" description="Helical" evidence="1">
    <location>
        <begin position="105"/>
        <end position="126"/>
    </location>
</feature>
<protein>
    <submittedName>
        <fullName evidence="2">Membrane protein</fullName>
    </submittedName>
</protein>
<keyword evidence="1" id="KW-0812">Transmembrane</keyword>
<evidence type="ECO:0000313" key="2">
    <source>
        <dbReference type="EMBL" id="KRG14062.1"/>
    </source>
</evidence>
<dbReference type="OrthoDB" id="2580477at2"/>
<proteinExistence type="predicted"/>
<dbReference type="AlphaFoldDB" id="A0A0Q9YAC9"/>
<dbReference type="Proteomes" id="UP000077881">
    <property type="component" value="Unassembled WGS sequence"/>
</dbReference>
<dbReference type="EMBL" id="LDJR01000060">
    <property type="protein sequence ID" value="OAK67353.1"/>
    <property type="molecule type" value="Genomic_DNA"/>
</dbReference>
<dbReference type="Proteomes" id="UP000053881">
    <property type="component" value="Unassembled WGS sequence"/>
</dbReference>
<keyword evidence="1" id="KW-1133">Transmembrane helix</keyword>
<dbReference type="STRING" id="217031.ABB05_19570"/>
<name>A0A0Q9YAC9_9BACI</name>
<accession>A0A0Q9YAC9</accession>
<evidence type="ECO:0000313" key="4">
    <source>
        <dbReference type="Proteomes" id="UP000053881"/>
    </source>
</evidence>
<sequence length="229" mass="26306">MYTIATREFFGLFKSIKSLIIIAILFLASYFSAKYADILLVVGQLSEREAENIHSAGLLILLLLFGLLFIMGLSHDSLNREIHERTIRFLITRASRSSITVGKFLGIWFFWFVCITISFILISIYAHKIDLFIFSQIMSLLTYQIALTLLLSMLIPKPGITMFLGVILGLGFPIVGLWVSFTSNIWLSWTKFLVPYYYLNQDNYAFLIILLLAGILLLFTFLMLKRRDC</sequence>
<evidence type="ECO:0000313" key="5">
    <source>
        <dbReference type="Proteomes" id="UP000077881"/>
    </source>
</evidence>
<feature type="transmembrane region" description="Helical" evidence="1">
    <location>
        <begin position="162"/>
        <end position="183"/>
    </location>
</feature>